<evidence type="ECO:0000256" key="2">
    <source>
        <dbReference type="ARBA" id="ARBA00023242"/>
    </source>
</evidence>
<accession>A0A6A6CB81</accession>
<dbReference type="OrthoDB" id="187139at2759"/>
<gene>
    <name evidence="5" type="ORF">M409DRAFT_68426</name>
</gene>
<evidence type="ECO:0000256" key="3">
    <source>
        <dbReference type="SAM" id="MobiDB-lite"/>
    </source>
</evidence>
<evidence type="ECO:0000259" key="4">
    <source>
        <dbReference type="PROSITE" id="PS50048"/>
    </source>
</evidence>
<dbReference type="PANTHER" id="PTHR37534:SF43">
    <property type="entry name" value="FINGER DOMAIN PROTEIN, PUTATIVE (AFU_ORTHOLOGUE AFUA_1G01850)-RELATED"/>
    <property type="match status" value="1"/>
</dbReference>
<dbReference type="InterPro" id="IPR001138">
    <property type="entry name" value="Zn2Cys6_DnaBD"/>
</dbReference>
<dbReference type="PROSITE" id="PS50048">
    <property type="entry name" value="ZN2_CY6_FUNGAL_2"/>
    <property type="match status" value="1"/>
</dbReference>
<dbReference type="Proteomes" id="UP000799537">
    <property type="component" value="Unassembled WGS sequence"/>
</dbReference>
<dbReference type="PROSITE" id="PS00463">
    <property type="entry name" value="ZN2_CY6_FUNGAL_1"/>
    <property type="match status" value="1"/>
</dbReference>
<evidence type="ECO:0000313" key="6">
    <source>
        <dbReference type="Proteomes" id="UP000799537"/>
    </source>
</evidence>
<feature type="domain" description="Zn(2)-C6 fungal-type" evidence="4">
    <location>
        <begin position="18"/>
        <end position="48"/>
    </location>
</feature>
<proteinExistence type="predicted"/>
<name>A0A6A6CB81_ZASCE</name>
<dbReference type="GO" id="GO:0000976">
    <property type="term" value="F:transcription cis-regulatory region binding"/>
    <property type="evidence" value="ECO:0007669"/>
    <property type="project" value="TreeGrafter"/>
</dbReference>
<dbReference type="CDD" id="cd00067">
    <property type="entry name" value="GAL4"/>
    <property type="match status" value="1"/>
</dbReference>
<dbReference type="Pfam" id="PF11951">
    <property type="entry name" value="Fungal_trans_2"/>
    <property type="match status" value="2"/>
</dbReference>
<dbReference type="InterPro" id="IPR036864">
    <property type="entry name" value="Zn2-C6_fun-type_DNA-bd_sf"/>
</dbReference>
<evidence type="ECO:0000256" key="1">
    <source>
        <dbReference type="ARBA" id="ARBA00004123"/>
    </source>
</evidence>
<dbReference type="Gene3D" id="4.10.240.10">
    <property type="entry name" value="Zn(2)-C6 fungal-type DNA-binding domain"/>
    <property type="match status" value="1"/>
</dbReference>
<dbReference type="GeneID" id="54571110"/>
<dbReference type="InterPro" id="IPR021858">
    <property type="entry name" value="Fun_TF"/>
</dbReference>
<dbReference type="SUPFAM" id="SSF57701">
    <property type="entry name" value="Zn2/Cys6 DNA-binding domain"/>
    <property type="match status" value="1"/>
</dbReference>
<keyword evidence="2" id="KW-0539">Nucleus</keyword>
<sequence>MSSQPRRRPPPTLRVRTGCLTCRRRKKKCNEDKPTCNGCRRNRLCCEWASTENGRQKRNSSGRDAVADNDNGAFDLDEESRDDSRANMSGVFPDETDADHSDIPQVIPSDSEHFISDVEYTFYGNLTGDTTEIQIPRSPAMAISTALMSAGDSTENEGLLSFYLARTATSMSNGSTDHNPFVVEIIPLAFGNGLILQAILTQSAAHRTVDDRSQGLEIAHRHYSRSLRLLHQALSSFTGVDETQNIGMAMAALIMCFTETARGDTHGAIFDHLLAAKPLIQKVLSSSALSGGLKDFIAEYYVYTATLSLISVDARFGSLTFLDPELEVQAWRLLEKRYLGHLCGVWLELLLLIPRIWMYPSSDDVALIGFLHHKIQCFHPPADAGTDVAAASRVYQQAMLLYLWTTLSNVGSLAEGPYSGMIKQVLSGAMACLEQIPFDGRVNTSLCWPLAVIGVCTTDEFQKMLIRSRLLVMKQTIKLGNIKQTLVLLEHAWASPSLHQGPWSLGRIMQENEIWISFA</sequence>
<dbReference type="GO" id="GO:0008270">
    <property type="term" value="F:zinc ion binding"/>
    <property type="evidence" value="ECO:0007669"/>
    <property type="project" value="InterPro"/>
</dbReference>
<reference evidence="5" key="1">
    <citation type="journal article" date="2020" name="Stud. Mycol.">
        <title>101 Dothideomycetes genomes: a test case for predicting lifestyles and emergence of pathogens.</title>
        <authorList>
            <person name="Haridas S."/>
            <person name="Albert R."/>
            <person name="Binder M."/>
            <person name="Bloem J."/>
            <person name="Labutti K."/>
            <person name="Salamov A."/>
            <person name="Andreopoulos B."/>
            <person name="Baker S."/>
            <person name="Barry K."/>
            <person name="Bills G."/>
            <person name="Bluhm B."/>
            <person name="Cannon C."/>
            <person name="Castanera R."/>
            <person name="Culley D."/>
            <person name="Daum C."/>
            <person name="Ezra D."/>
            <person name="Gonzalez J."/>
            <person name="Henrissat B."/>
            <person name="Kuo A."/>
            <person name="Liang C."/>
            <person name="Lipzen A."/>
            <person name="Lutzoni F."/>
            <person name="Magnuson J."/>
            <person name="Mondo S."/>
            <person name="Nolan M."/>
            <person name="Ohm R."/>
            <person name="Pangilinan J."/>
            <person name="Park H.-J."/>
            <person name="Ramirez L."/>
            <person name="Alfaro M."/>
            <person name="Sun H."/>
            <person name="Tritt A."/>
            <person name="Yoshinaga Y."/>
            <person name="Zwiers L.-H."/>
            <person name="Turgeon B."/>
            <person name="Goodwin S."/>
            <person name="Spatafora J."/>
            <person name="Crous P."/>
            <person name="Grigoriev I."/>
        </authorList>
    </citation>
    <scope>NUCLEOTIDE SEQUENCE</scope>
    <source>
        <strain evidence="5">ATCC 36951</strain>
    </source>
</reference>
<evidence type="ECO:0000313" key="5">
    <source>
        <dbReference type="EMBL" id="KAF2163488.1"/>
    </source>
</evidence>
<feature type="region of interest" description="Disordered" evidence="3">
    <location>
        <begin position="54"/>
        <end position="102"/>
    </location>
</feature>
<dbReference type="GO" id="GO:0005634">
    <property type="term" value="C:nucleus"/>
    <property type="evidence" value="ECO:0007669"/>
    <property type="project" value="UniProtKB-SubCell"/>
</dbReference>
<organism evidence="5 6">
    <name type="scientific">Zasmidium cellare ATCC 36951</name>
    <dbReference type="NCBI Taxonomy" id="1080233"/>
    <lineage>
        <taxon>Eukaryota</taxon>
        <taxon>Fungi</taxon>
        <taxon>Dikarya</taxon>
        <taxon>Ascomycota</taxon>
        <taxon>Pezizomycotina</taxon>
        <taxon>Dothideomycetes</taxon>
        <taxon>Dothideomycetidae</taxon>
        <taxon>Mycosphaerellales</taxon>
        <taxon>Mycosphaerellaceae</taxon>
        <taxon>Zasmidium</taxon>
    </lineage>
</organism>
<dbReference type="Pfam" id="PF00172">
    <property type="entry name" value="Zn_clus"/>
    <property type="match status" value="1"/>
</dbReference>
<dbReference type="RefSeq" id="XP_033664377.1">
    <property type="nucleotide sequence ID" value="XM_033817838.1"/>
</dbReference>
<comment type="subcellular location">
    <subcellularLocation>
        <location evidence="1">Nucleus</location>
    </subcellularLocation>
</comment>
<dbReference type="GO" id="GO:0045944">
    <property type="term" value="P:positive regulation of transcription by RNA polymerase II"/>
    <property type="evidence" value="ECO:0007669"/>
    <property type="project" value="TreeGrafter"/>
</dbReference>
<dbReference type="SMART" id="SM00066">
    <property type="entry name" value="GAL4"/>
    <property type="match status" value="1"/>
</dbReference>
<protein>
    <recommendedName>
        <fullName evidence="4">Zn(2)-C6 fungal-type domain-containing protein</fullName>
    </recommendedName>
</protein>
<dbReference type="AlphaFoldDB" id="A0A6A6CB81"/>
<keyword evidence="6" id="KW-1185">Reference proteome</keyword>
<dbReference type="PANTHER" id="PTHR37534">
    <property type="entry name" value="TRANSCRIPTIONAL ACTIVATOR PROTEIN UGA3"/>
    <property type="match status" value="1"/>
</dbReference>
<dbReference type="GO" id="GO:0000981">
    <property type="term" value="F:DNA-binding transcription factor activity, RNA polymerase II-specific"/>
    <property type="evidence" value="ECO:0007669"/>
    <property type="project" value="InterPro"/>
</dbReference>
<dbReference type="EMBL" id="ML993608">
    <property type="protein sequence ID" value="KAF2163488.1"/>
    <property type="molecule type" value="Genomic_DNA"/>
</dbReference>